<dbReference type="PRINTS" id="PR00455">
    <property type="entry name" value="HTHTETR"/>
</dbReference>
<accession>A0A0V7ZYI6</accession>
<dbReference type="AlphaFoldDB" id="A0A0V7ZYI6"/>
<dbReference type="PROSITE" id="PS50977">
    <property type="entry name" value="HTH_TETR_2"/>
    <property type="match status" value="1"/>
</dbReference>
<dbReference type="Pfam" id="PF00440">
    <property type="entry name" value="TetR_N"/>
    <property type="match status" value="1"/>
</dbReference>
<name>A0A0V7ZYI6_9CYAN</name>
<dbReference type="InterPro" id="IPR001647">
    <property type="entry name" value="HTH_TetR"/>
</dbReference>
<dbReference type="SUPFAM" id="SSF46689">
    <property type="entry name" value="Homeodomain-like"/>
    <property type="match status" value="1"/>
</dbReference>
<dbReference type="Gene3D" id="1.10.357.10">
    <property type="entry name" value="Tetracycline Repressor, domain 2"/>
    <property type="match status" value="1"/>
</dbReference>
<dbReference type="Proteomes" id="UP000053372">
    <property type="component" value="Unassembled WGS sequence"/>
</dbReference>
<dbReference type="EMBL" id="LMTZ01000025">
    <property type="protein sequence ID" value="KST69362.1"/>
    <property type="molecule type" value="Genomic_DNA"/>
</dbReference>
<keyword evidence="1 2" id="KW-0238">DNA-binding</keyword>
<dbReference type="InterPro" id="IPR023772">
    <property type="entry name" value="DNA-bd_HTH_TetR-type_CS"/>
</dbReference>
<dbReference type="PROSITE" id="PS01081">
    <property type="entry name" value="HTH_TETR_1"/>
    <property type="match status" value="1"/>
</dbReference>
<evidence type="ECO:0000313" key="5">
    <source>
        <dbReference type="EMBL" id="KST69515.1"/>
    </source>
</evidence>
<sequence length="208" mass="24395">MPKIVDHEQYRKELLWKSFDLFAQKGYASITMREIAKELRVSTGTLYHYFPNKEALFLQLIEEQAERDLSDFLAEAQDVETLPERIHTLIDFLAKNEDYFINQTLILCDFYQQQGKAIVLSNKILQTVQEKTRQELSKYLQIQDRVLASFVMNVVSGLLIGRMFEGDVISYEEQGELLKKMVCQYLDNQNLKSQNLDIKNLENQNLEN</sequence>
<feature type="domain" description="HTH tetR-type" evidence="3">
    <location>
        <begin position="8"/>
        <end position="68"/>
    </location>
</feature>
<dbReference type="PANTHER" id="PTHR43479">
    <property type="entry name" value="ACREF/ENVCD OPERON REPRESSOR-RELATED"/>
    <property type="match status" value="1"/>
</dbReference>
<protein>
    <submittedName>
        <fullName evidence="5">TetR family transcriptional regulator</fullName>
    </submittedName>
</protein>
<evidence type="ECO:0000313" key="4">
    <source>
        <dbReference type="EMBL" id="KST69362.1"/>
    </source>
</evidence>
<keyword evidence="6" id="KW-1185">Reference proteome</keyword>
<dbReference type="GO" id="GO:0003677">
    <property type="term" value="F:DNA binding"/>
    <property type="evidence" value="ECO:0007669"/>
    <property type="project" value="UniProtKB-UniRule"/>
</dbReference>
<reference evidence="5 6" key="1">
    <citation type="journal article" date="2015" name="Genome Announc.">
        <title>Draft Genome of the Euendolithic (true boring) Cyanobacterium Mastigocoleus testarum strain BC008.</title>
        <authorList>
            <person name="Guida B.S."/>
            <person name="Garcia-Pichel F."/>
        </authorList>
    </citation>
    <scope>NUCLEOTIDE SEQUENCE [LARGE SCALE GENOMIC DNA]</scope>
    <source>
        <strain evidence="5 6">BC008</strain>
    </source>
</reference>
<dbReference type="InterPro" id="IPR050624">
    <property type="entry name" value="HTH-type_Tx_Regulator"/>
</dbReference>
<organism evidence="5 6">
    <name type="scientific">Mastigocoleus testarum BC008</name>
    <dbReference type="NCBI Taxonomy" id="371196"/>
    <lineage>
        <taxon>Bacteria</taxon>
        <taxon>Bacillati</taxon>
        <taxon>Cyanobacteriota</taxon>
        <taxon>Cyanophyceae</taxon>
        <taxon>Nostocales</taxon>
        <taxon>Hapalosiphonaceae</taxon>
        <taxon>Mastigocoleus</taxon>
    </lineage>
</organism>
<gene>
    <name evidence="4" type="ORF">BC008_04005</name>
    <name evidence="5" type="ORF">BC008_04240</name>
</gene>
<dbReference type="RefSeq" id="WP_027844258.1">
    <property type="nucleotide sequence ID" value="NZ_LMTZ01000022.1"/>
</dbReference>
<dbReference type="EMBL" id="LMTZ01000022">
    <property type="protein sequence ID" value="KST69515.1"/>
    <property type="molecule type" value="Genomic_DNA"/>
</dbReference>
<evidence type="ECO:0000256" key="1">
    <source>
        <dbReference type="ARBA" id="ARBA00023125"/>
    </source>
</evidence>
<dbReference type="PANTHER" id="PTHR43479:SF11">
    <property type="entry name" value="ACREF_ENVCD OPERON REPRESSOR-RELATED"/>
    <property type="match status" value="1"/>
</dbReference>
<evidence type="ECO:0000259" key="3">
    <source>
        <dbReference type="PROSITE" id="PS50977"/>
    </source>
</evidence>
<proteinExistence type="predicted"/>
<dbReference type="OrthoDB" id="9780939at2"/>
<feature type="DNA-binding region" description="H-T-H motif" evidence="2">
    <location>
        <begin position="31"/>
        <end position="50"/>
    </location>
</feature>
<dbReference type="InterPro" id="IPR009057">
    <property type="entry name" value="Homeodomain-like_sf"/>
</dbReference>
<comment type="caution">
    <text evidence="5">The sequence shown here is derived from an EMBL/GenBank/DDBJ whole genome shotgun (WGS) entry which is preliminary data.</text>
</comment>
<evidence type="ECO:0000313" key="6">
    <source>
        <dbReference type="Proteomes" id="UP000053372"/>
    </source>
</evidence>
<evidence type="ECO:0000256" key="2">
    <source>
        <dbReference type="PROSITE-ProRule" id="PRU00335"/>
    </source>
</evidence>